<dbReference type="EMBL" id="LQZT01000034">
    <property type="protein sequence ID" value="OCW56700.1"/>
    <property type="molecule type" value="Genomic_DNA"/>
</dbReference>
<dbReference type="OrthoDB" id="9789603at2"/>
<proteinExistence type="predicted"/>
<dbReference type="Pfam" id="PF00583">
    <property type="entry name" value="Acetyltransf_1"/>
    <property type="match status" value="1"/>
</dbReference>
<protein>
    <submittedName>
        <fullName evidence="4">Acetyltransferase</fullName>
    </submittedName>
</protein>
<dbReference type="SUPFAM" id="SSF55729">
    <property type="entry name" value="Acyl-CoA N-acyltransferases (Nat)"/>
    <property type="match status" value="1"/>
</dbReference>
<dbReference type="Gene3D" id="3.40.630.30">
    <property type="match status" value="1"/>
</dbReference>
<dbReference type="Proteomes" id="UP000094795">
    <property type="component" value="Unassembled WGS sequence"/>
</dbReference>
<dbReference type="CDD" id="cd04301">
    <property type="entry name" value="NAT_SF"/>
    <property type="match status" value="1"/>
</dbReference>
<dbReference type="STRING" id="1480615.AWJ14_17380"/>
<keyword evidence="1 4" id="KW-0808">Transferase</keyword>
<reference evidence="4 5" key="1">
    <citation type="submission" date="2015-12" db="EMBL/GenBank/DDBJ databases">
        <authorList>
            <person name="Shamseldin A."/>
            <person name="Moawad H."/>
            <person name="Abd El-Rahim W.M."/>
            <person name="Sadowsky M.J."/>
        </authorList>
    </citation>
    <scope>NUCLEOTIDE SEQUENCE [LARGE SCALE GENOMIC DNA]</scope>
    <source>
        <strain evidence="4 5">JC234</strain>
    </source>
</reference>
<dbReference type="PROSITE" id="PS51186">
    <property type="entry name" value="GNAT"/>
    <property type="match status" value="1"/>
</dbReference>
<gene>
    <name evidence="4" type="ORF">AWJ14_17380</name>
</gene>
<dbReference type="InterPro" id="IPR016181">
    <property type="entry name" value="Acyl_CoA_acyltransferase"/>
</dbReference>
<organism evidence="4 5">
    <name type="scientific">Hoeflea olei</name>
    <dbReference type="NCBI Taxonomy" id="1480615"/>
    <lineage>
        <taxon>Bacteria</taxon>
        <taxon>Pseudomonadati</taxon>
        <taxon>Pseudomonadota</taxon>
        <taxon>Alphaproteobacteria</taxon>
        <taxon>Hyphomicrobiales</taxon>
        <taxon>Rhizobiaceae</taxon>
        <taxon>Hoeflea</taxon>
    </lineage>
</organism>
<evidence type="ECO:0000256" key="2">
    <source>
        <dbReference type="ARBA" id="ARBA00023315"/>
    </source>
</evidence>
<dbReference type="PANTHER" id="PTHR43877">
    <property type="entry name" value="AMINOALKYLPHOSPHONATE N-ACETYLTRANSFERASE-RELATED-RELATED"/>
    <property type="match status" value="1"/>
</dbReference>
<evidence type="ECO:0000313" key="4">
    <source>
        <dbReference type="EMBL" id="OCW56700.1"/>
    </source>
</evidence>
<name>A0A1C1YTM8_9HYPH</name>
<sequence>MTTPIEIRRALRDDVAAIAAMFASDTLGGHGDSADPADLPAYLAAFDRIAASANDALYVAVLEGEVVGTFQTTLITSLTGRGSSSMTIEAVHTRADMRGRGIGQVMIRHAIAEAEQAGARLVQLMSNARRVDAHRFYIALGFTQSHAGFKMKLR</sequence>
<dbReference type="RefSeq" id="WP_066181379.1">
    <property type="nucleotide sequence ID" value="NZ_LQZT01000034.1"/>
</dbReference>
<evidence type="ECO:0000256" key="1">
    <source>
        <dbReference type="ARBA" id="ARBA00022679"/>
    </source>
</evidence>
<evidence type="ECO:0000313" key="5">
    <source>
        <dbReference type="Proteomes" id="UP000094795"/>
    </source>
</evidence>
<dbReference type="AlphaFoldDB" id="A0A1C1YTM8"/>
<dbReference type="InterPro" id="IPR000182">
    <property type="entry name" value="GNAT_dom"/>
</dbReference>
<dbReference type="GO" id="GO:0016747">
    <property type="term" value="F:acyltransferase activity, transferring groups other than amino-acyl groups"/>
    <property type="evidence" value="ECO:0007669"/>
    <property type="project" value="InterPro"/>
</dbReference>
<dbReference type="PANTHER" id="PTHR43877:SF2">
    <property type="entry name" value="AMINOALKYLPHOSPHONATE N-ACETYLTRANSFERASE-RELATED"/>
    <property type="match status" value="1"/>
</dbReference>
<keyword evidence="5" id="KW-1185">Reference proteome</keyword>
<evidence type="ECO:0000259" key="3">
    <source>
        <dbReference type="PROSITE" id="PS51186"/>
    </source>
</evidence>
<accession>A0A1C1YTM8</accession>
<dbReference type="InterPro" id="IPR050832">
    <property type="entry name" value="Bact_Acetyltransf"/>
</dbReference>
<keyword evidence="2" id="KW-0012">Acyltransferase</keyword>
<feature type="domain" description="N-acetyltransferase" evidence="3">
    <location>
        <begin position="5"/>
        <end position="154"/>
    </location>
</feature>
<comment type="caution">
    <text evidence="4">The sequence shown here is derived from an EMBL/GenBank/DDBJ whole genome shotgun (WGS) entry which is preliminary data.</text>
</comment>